<feature type="compositionally biased region" description="Basic residues" evidence="1">
    <location>
        <begin position="31"/>
        <end position="40"/>
    </location>
</feature>
<evidence type="ECO:0000313" key="4">
    <source>
        <dbReference type="Proteomes" id="UP000322225"/>
    </source>
</evidence>
<sequence>MPAKRRRVPPSRPSTTVSTNTPITSSPSPSKKPKTNRYKTSRSIWTSTEDWDTLVTESALSTSSISTRAPRPRGLHSLVKCATDAAGRGFKRLWEQGEVVADGEVVVGPGKGWREAWLYLPDHLKEGVRDRIFRWWGGYLTLQLIHELFSIPPRLILPGELLPSISKADYLKTLIPTSSSQSHYTHLILTHASSATDIGLAGLIYHLPDLEVINLKGCTLAGSRTVQTIMERCGSLKRVNLKGTKVGEKEVGALLRKFGKQLEGLKVDDIVFENINETFDSGPYPSLRHLCLPGKVLNPPTSDFRSRARIMGHSIGYPHPRPTPDSSIIQWSQFSDTFPALTHLYLPGLLIPEDTIINLTPHTLIKLSIGPQGPPVPVSTIIRIVESQSNTLKSIHLGNLLPLPVKPSQGWGFDILGEKLKRCEKLEEFRLQADAHGSKDVMCDQAMGRCSDLVYGPGLAGPWRRTLKRLSLQVPQGISAFSFLPVESDNQSQTQICPLEQLDLPSADIDDTALLARALTHFPNLRSLDLSGTTITDDDMKVVLEGCGLLSRVDLTSCRGINVRHRRNIFKALEKE</sequence>
<dbReference type="InterPro" id="IPR032675">
    <property type="entry name" value="LRR_dom_sf"/>
</dbReference>
<dbReference type="Pfam" id="PF24758">
    <property type="entry name" value="LRR_At5g56370"/>
    <property type="match status" value="1"/>
</dbReference>
<evidence type="ECO:0000313" key="3">
    <source>
        <dbReference type="EMBL" id="WWD18615.1"/>
    </source>
</evidence>
<dbReference type="AlphaFoldDB" id="A0AAJ8LJW4"/>
<evidence type="ECO:0000259" key="2">
    <source>
        <dbReference type="Pfam" id="PF24758"/>
    </source>
</evidence>
<dbReference type="EMBL" id="CP144055">
    <property type="protein sequence ID" value="WWD18615.1"/>
    <property type="molecule type" value="Genomic_DNA"/>
</dbReference>
<dbReference type="PANTHER" id="PTHR13318:SF265">
    <property type="entry name" value="F-BOX DOMAIN-CONTAINING PROTEIN"/>
    <property type="match status" value="1"/>
</dbReference>
<dbReference type="RefSeq" id="XP_065823306.1">
    <property type="nucleotide sequence ID" value="XM_065967234.1"/>
</dbReference>
<feature type="compositionally biased region" description="Low complexity" evidence="1">
    <location>
        <begin position="13"/>
        <end position="29"/>
    </location>
</feature>
<dbReference type="PANTHER" id="PTHR13318">
    <property type="entry name" value="PARTNER OF PAIRED, ISOFORM B-RELATED"/>
    <property type="match status" value="1"/>
</dbReference>
<accession>A0AAJ8LJW4</accession>
<dbReference type="GeneID" id="43585560"/>
<feature type="region of interest" description="Disordered" evidence="1">
    <location>
        <begin position="1"/>
        <end position="41"/>
    </location>
</feature>
<protein>
    <recommendedName>
        <fullName evidence="2">F-box/LRR-repeat protein 15/At3g58940/PEG3-like LRR domain-containing protein</fullName>
    </recommendedName>
</protein>
<name>A0AAJ8LJW4_9TREE</name>
<dbReference type="KEGG" id="ksn:43585560"/>
<dbReference type="InterPro" id="IPR055411">
    <property type="entry name" value="LRR_FXL15/At3g58940/PEG3-like"/>
</dbReference>
<dbReference type="SUPFAM" id="SSF52047">
    <property type="entry name" value="RNI-like"/>
    <property type="match status" value="1"/>
</dbReference>
<dbReference type="GO" id="GO:0019005">
    <property type="term" value="C:SCF ubiquitin ligase complex"/>
    <property type="evidence" value="ECO:0007669"/>
    <property type="project" value="TreeGrafter"/>
</dbReference>
<reference evidence="3" key="2">
    <citation type="submission" date="2024-01" db="EMBL/GenBank/DDBJ databases">
        <title>Comparative genomics of Cryptococcus and Kwoniella reveals pathogenesis evolution and contrasting modes of karyotype evolution via chromosome fusion or intercentromeric recombination.</title>
        <authorList>
            <person name="Coelho M.A."/>
            <person name="David-Palma M."/>
            <person name="Shea T."/>
            <person name="Bowers K."/>
            <person name="McGinley-Smith S."/>
            <person name="Mohammad A.W."/>
            <person name="Gnirke A."/>
            <person name="Yurkov A.M."/>
            <person name="Nowrousian M."/>
            <person name="Sun S."/>
            <person name="Cuomo C.A."/>
            <person name="Heitman J."/>
        </authorList>
    </citation>
    <scope>NUCLEOTIDE SEQUENCE</scope>
    <source>
        <strain evidence="3">CBS 12478</strain>
    </source>
</reference>
<dbReference type="GO" id="GO:0031146">
    <property type="term" value="P:SCF-dependent proteasomal ubiquitin-dependent protein catabolic process"/>
    <property type="evidence" value="ECO:0007669"/>
    <property type="project" value="TreeGrafter"/>
</dbReference>
<keyword evidence="4" id="KW-1185">Reference proteome</keyword>
<evidence type="ECO:0000256" key="1">
    <source>
        <dbReference type="SAM" id="MobiDB-lite"/>
    </source>
</evidence>
<gene>
    <name evidence="3" type="ORF">CI109_103068</name>
</gene>
<reference evidence="3" key="1">
    <citation type="submission" date="2017-08" db="EMBL/GenBank/DDBJ databases">
        <authorList>
            <person name="Cuomo C."/>
            <person name="Billmyre B."/>
            <person name="Heitman J."/>
        </authorList>
    </citation>
    <scope>NUCLEOTIDE SEQUENCE</scope>
    <source>
        <strain evidence="3">CBS 12478</strain>
    </source>
</reference>
<feature type="domain" description="F-box/LRR-repeat protein 15/At3g58940/PEG3-like LRR" evidence="2">
    <location>
        <begin position="499"/>
        <end position="561"/>
    </location>
</feature>
<dbReference type="Proteomes" id="UP000322225">
    <property type="component" value="Chromosome 5"/>
</dbReference>
<proteinExistence type="predicted"/>
<dbReference type="Gene3D" id="3.80.10.10">
    <property type="entry name" value="Ribonuclease Inhibitor"/>
    <property type="match status" value="2"/>
</dbReference>
<organism evidence="3 4">
    <name type="scientific">Kwoniella shandongensis</name>
    <dbReference type="NCBI Taxonomy" id="1734106"/>
    <lineage>
        <taxon>Eukaryota</taxon>
        <taxon>Fungi</taxon>
        <taxon>Dikarya</taxon>
        <taxon>Basidiomycota</taxon>
        <taxon>Agaricomycotina</taxon>
        <taxon>Tremellomycetes</taxon>
        <taxon>Tremellales</taxon>
        <taxon>Cryptococcaceae</taxon>
        <taxon>Kwoniella</taxon>
    </lineage>
</organism>